<keyword evidence="1" id="KW-1133">Transmembrane helix</keyword>
<dbReference type="AlphaFoldDB" id="A0A194YHP0"/>
<reference evidence="3" key="3">
    <citation type="journal article" date="2018" name="Plant J.">
        <title>The Sorghum bicolor reference genome: improved assembly, gene annotations, a transcriptome atlas, and signatures of genome organization.</title>
        <authorList>
            <person name="McCormick R.F."/>
            <person name="Truong S.K."/>
            <person name="Sreedasyam A."/>
            <person name="Jenkins J."/>
            <person name="Shu S."/>
            <person name="Sims D."/>
            <person name="Kennedy M."/>
            <person name="Amirebrahimi M."/>
            <person name="Weers B.D."/>
            <person name="McKinley B."/>
            <person name="Mattison A."/>
            <person name="Morishige D.T."/>
            <person name="Grimwood J."/>
            <person name="Schmutz J."/>
            <person name="Mullet J.E."/>
        </authorList>
    </citation>
    <scope>NUCLEOTIDE SEQUENCE [LARGE SCALE GENOMIC DNA]</scope>
    <source>
        <strain evidence="3">cv. BTx623</strain>
    </source>
</reference>
<dbReference type="Gramene" id="OQU75693">
    <property type="protein sequence ID" value="OQU75693"/>
    <property type="gene ID" value="SORBI_3010G007900"/>
</dbReference>
<keyword evidence="3" id="KW-1185">Reference proteome</keyword>
<evidence type="ECO:0000313" key="2">
    <source>
        <dbReference type="EMBL" id="KXG19121.1"/>
    </source>
</evidence>
<gene>
    <name evidence="2" type="ORF">SORBI_3010G007900</name>
</gene>
<proteinExistence type="predicted"/>
<dbReference type="Gramene" id="KXG19122">
    <property type="protein sequence ID" value="KXG19122"/>
    <property type="gene ID" value="SORBI_3010G007900"/>
</dbReference>
<reference evidence="2" key="2">
    <citation type="submission" date="2017-02" db="EMBL/GenBank/DDBJ databases">
        <title>WGS assembly of Sorghum bicolor.</title>
        <authorList>
            <person name="Paterson A."/>
            <person name="Mullet J."/>
            <person name="Bowers J."/>
            <person name="Bruggmann R."/>
            <person name="Dubchak I."/>
            <person name="Grimwood J."/>
            <person name="Gundlach H."/>
            <person name="Haberer G."/>
            <person name="Hellsten U."/>
            <person name="Mitros T."/>
            <person name="Poliakov A."/>
            <person name="Schmutz J."/>
            <person name="Spannagl M."/>
            <person name="Tang H."/>
            <person name="Wang X."/>
            <person name="Wicker T."/>
            <person name="Bharti A."/>
            <person name="Chapman J."/>
            <person name="Feltus F."/>
            <person name="Gowik U."/>
            <person name="Grigoriev I."/>
            <person name="Lyons E."/>
            <person name="Maher C."/>
            <person name="Martis M."/>
            <person name="Narechania A."/>
            <person name="Otillar R."/>
            <person name="Penning B."/>
            <person name="Salamov A."/>
            <person name="Wang Y."/>
            <person name="Zhang L."/>
            <person name="Carpita N."/>
            <person name="Freeling M."/>
            <person name="Gingle A."/>
            <person name="Hash C."/>
            <person name="Keller B."/>
            <person name="Klein P."/>
            <person name="Kresovich S."/>
            <person name="Mccann M."/>
            <person name="Ming R."/>
            <person name="Peterson D."/>
            <person name="Rahman M."/>
            <person name="Ware D."/>
            <person name="Westhoff P."/>
            <person name="Mayer K."/>
            <person name="Messing J."/>
            <person name="Sims D."/>
            <person name="Jenkins J."/>
            <person name="Shu S."/>
            <person name="Rokhsar D."/>
        </authorList>
    </citation>
    <scope>NUCLEOTIDE SEQUENCE</scope>
</reference>
<organism evidence="2 3">
    <name type="scientific">Sorghum bicolor</name>
    <name type="common">Sorghum</name>
    <name type="synonym">Sorghum vulgare</name>
    <dbReference type="NCBI Taxonomy" id="4558"/>
    <lineage>
        <taxon>Eukaryota</taxon>
        <taxon>Viridiplantae</taxon>
        <taxon>Streptophyta</taxon>
        <taxon>Embryophyta</taxon>
        <taxon>Tracheophyta</taxon>
        <taxon>Spermatophyta</taxon>
        <taxon>Magnoliopsida</taxon>
        <taxon>Liliopsida</taxon>
        <taxon>Poales</taxon>
        <taxon>Poaceae</taxon>
        <taxon>PACMAD clade</taxon>
        <taxon>Panicoideae</taxon>
        <taxon>Andropogonodae</taxon>
        <taxon>Andropogoneae</taxon>
        <taxon>Sorghinae</taxon>
        <taxon>Sorghum</taxon>
    </lineage>
</organism>
<keyword evidence="1" id="KW-0472">Membrane</keyword>
<protein>
    <submittedName>
        <fullName evidence="2">Uncharacterized protein</fullName>
    </submittedName>
</protein>
<dbReference type="EMBL" id="CM000769">
    <property type="protein sequence ID" value="OQU75693.1"/>
    <property type="molecule type" value="Genomic_DNA"/>
</dbReference>
<name>A0A194YHP0_SORBI</name>
<reference evidence="2 3" key="1">
    <citation type="journal article" date="2009" name="Nature">
        <title>The Sorghum bicolor genome and the diversification of grasses.</title>
        <authorList>
            <person name="Paterson A.H."/>
            <person name="Bowers J.E."/>
            <person name="Bruggmann R."/>
            <person name="Dubchak I."/>
            <person name="Grimwood J."/>
            <person name="Gundlach H."/>
            <person name="Haberer G."/>
            <person name="Hellsten U."/>
            <person name="Mitros T."/>
            <person name="Poliakov A."/>
            <person name="Schmutz J."/>
            <person name="Spannagl M."/>
            <person name="Tang H."/>
            <person name="Wang X."/>
            <person name="Wicker T."/>
            <person name="Bharti A.K."/>
            <person name="Chapman J."/>
            <person name="Feltus F.A."/>
            <person name="Gowik U."/>
            <person name="Grigoriev I.V."/>
            <person name="Lyons E."/>
            <person name="Maher C.A."/>
            <person name="Martis M."/>
            <person name="Narechania A."/>
            <person name="Otillar R.P."/>
            <person name="Penning B.W."/>
            <person name="Salamov A.A."/>
            <person name="Wang Y."/>
            <person name="Zhang L."/>
            <person name="Carpita N.C."/>
            <person name="Freeling M."/>
            <person name="Gingle A.R."/>
            <person name="Hash C.T."/>
            <person name="Keller B."/>
            <person name="Klein P."/>
            <person name="Kresovich S."/>
            <person name="McCann M.C."/>
            <person name="Ming R."/>
            <person name="Peterson D.G."/>
            <person name="Mehboob-ur-Rahman"/>
            <person name="Ware D."/>
            <person name="Westhoff P."/>
            <person name="Mayer K.F."/>
            <person name="Messing J."/>
            <person name="Rokhsar D.S."/>
        </authorList>
    </citation>
    <scope>NUCLEOTIDE SEQUENCE [LARGE SCALE GENOMIC DNA]</scope>
    <source>
        <strain evidence="3">cv. BTx623</strain>
    </source>
</reference>
<keyword evidence="1" id="KW-0812">Transmembrane</keyword>
<dbReference type="Proteomes" id="UP000000768">
    <property type="component" value="Chromosome 10"/>
</dbReference>
<dbReference type="EMBL" id="CM000769">
    <property type="protein sequence ID" value="KXG19122.1"/>
    <property type="molecule type" value="Genomic_DNA"/>
</dbReference>
<evidence type="ECO:0000256" key="1">
    <source>
        <dbReference type="SAM" id="Phobius"/>
    </source>
</evidence>
<dbReference type="Gramene" id="KXG19121">
    <property type="protein sequence ID" value="KXG19121"/>
    <property type="gene ID" value="SORBI_3010G007900"/>
</dbReference>
<dbReference type="EMBL" id="CM000769">
    <property type="protein sequence ID" value="KXG19121.1"/>
    <property type="molecule type" value="Genomic_DNA"/>
</dbReference>
<dbReference type="InParanoid" id="A0A194YHP0"/>
<accession>A0A194YHP0</accession>
<feature type="transmembrane region" description="Helical" evidence="1">
    <location>
        <begin position="20"/>
        <end position="40"/>
    </location>
</feature>
<evidence type="ECO:0000313" key="3">
    <source>
        <dbReference type="Proteomes" id="UP000000768"/>
    </source>
</evidence>
<sequence length="69" mass="7222">MSNGWVDSDSVLHSDVSNWAFPVSAAIAGCVMTASAYKSVPGFSSVFSSRRCSLANIGYQGGSFLSPQQ</sequence>